<evidence type="ECO:0000256" key="1">
    <source>
        <dbReference type="SAM" id="MobiDB-lite"/>
    </source>
</evidence>
<gene>
    <name evidence="3" type="primary">LOC109391142</name>
</gene>
<name>A0A8B7SKR9_HIPAR</name>
<evidence type="ECO:0000313" key="3">
    <source>
        <dbReference type="RefSeq" id="XP_019513982.1"/>
    </source>
</evidence>
<proteinExistence type="predicted"/>
<feature type="region of interest" description="Disordered" evidence="1">
    <location>
        <begin position="162"/>
        <end position="215"/>
    </location>
</feature>
<keyword evidence="2" id="KW-1185">Reference proteome</keyword>
<feature type="compositionally biased region" description="Low complexity" evidence="1">
    <location>
        <begin position="102"/>
        <end position="111"/>
    </location>
</feature>
<accession>A0A8B7SKR9</accession>
<feature type="compositionally biased region" description="Basic residues" evidence="1">
    <location>
        <begin position="69"/>
        <end position="80"/>
    </location>
</feature>
<organism evidence="2 3">
    <name type="scientific">Hipposideros armiger</name>
    <name type="common">Great Himalayan leaf-nosed bat</name>
    <dbReference type="NCBI Taxonomy" id="186990"/>
    <lineage>
        <taxon>Eukaryota</taxon>
        <taxon>Metazoa</taxon>
        <taxon>Chordata</taxon>
        <taxon>Craniata</taxon>
        <taxon>Vertebrata</taxon>
        <taxon>Euteleostomi</taxon>
        <taxon>Mammalia</taxon>
        <taxon>Eutheria</taxon>
        <taxon>Laurasiatheria</taxon>
        <taxon>Chiroptera</taxon>
        <taxon>Yinpterochiroptera</taxon>
        <taxon>Rhinolophoidea</taxon>
        <taxon>Hipposideridae</taxon>
        <taxon>Hipposideros</taxon>
    </lineage>
</organism>
<dbReference type="OrthoDB" id="10625813at2759"/>
<feature type="compositionally biased region" description="Basic and acidic residues" evidence="1">
    <location>
        <begin position="182"/>
        <end position="191"/>
    </location>
</feature>
<feature type="region of interest" description="Disordered" evidence="1">
    <location>
        <begin position="240"/>
        <end position="260"/>
    </location>
</feature>
<dbReference type="KEGG" id="hai:109391142"/>
<dbReference type="AlphaFoldDB" id="A0A8B7SKR9"/>
<dbReference type="Proteomes" id="UP000694851">
    <property type="component" value="Unplaced"/>
</dbReference>
<feature type="region of interest" description="Disordered" evidence="1">
    <location>
        <begin position="69"/>
        <end position="132"/>
    </location>
</feature>
<sequence>MDRAALQMAGGPRQRTKGAAAPRQPERHVLPLSLRRLSAECGNHRLRSPTLGPALCPAPAADWLRSVGKRARPRPHRPALHKGAASTRPLPRLSGHPPAPLAPGSSAGQGPRLSPLTTPKSSRGASQAARWERGIGRRRWRCIRPGRTASAADGLRGRLAAAPREAFRSSPCARADGASGPAEERPAKETRSAATEQRTPAHEGPGCGSGGDLAKLLRPRGEGCRLAKYGAPPAIGVLFPSHLMPSARAARAQPSLQTDE</sequence>
<feature type="region of interest" description="Disordered" evidence="1">
    <location>
        <begin position="1"/>
        <end position="29"/>
    </location>
</feature>
<protein>
    <submittedName>
        <fullName evidence="3">Splicing factor, arginine/serine-rich 19-like</fullName>
    </submittedName>
</protein>
<feature type="compositionally biased region" description="Polar residues" evidence="1">
    <location>
        <begin position="115"/>
        <end position="125"/>
    </location>
</feature>
<evidence type="ECO:0000313" key="2">
    <source>
        <dbReference type="Proteomes" id="UP000694851"/>
    </source>
</evidence>
<dbReference type="GeneID" id="109391142"/>
<reference evidence="3" key="1">
    <citation type="submission" date="2025-08" db="UniProtKB">
        <authorList>
            <consortium name="RefSeq"/>
        </authorList>
    </citation>
    <scope>IDENTIFICATION</scope>
    <source>
        <tissue evidence="3">Muscle</tissue>
    </source>
</reference>
<dbReference type="RefSeq" id="XP_019513982.1">
    <property type="nucleotide sequence ID" value="XM_019658437.1"/>
</dbReference>